<keyword evidence="6 7" id="KW-0961">Cell wall biogenesis/degradation</keyword>
<dbReference type="EMBL" id="QJTE01000004">
    <property type="protein sequence ID" value="PYE82530.1"/>
    <property type="molecule type" value="Genomic_DNA"/>
</dbReference>
<keyword evidence="7" id="KW-0547">Nucleotide-binding</keyword>
<keyword evidence="2 7" id="KW-0132">Cell division</keyword>
<dbReference type="Pfam" id="PF08245">
    <property type="entry name" value="Mur_ligase_M"/>
    <property type="match status" value="1"/>
</dbReference>
<keyword evidence="7" id="KW-0963">Cytoplasm</keyword>
<dbReference type="Pfam" id="PF01225">
    <property type="entry name" value="Mur_ligase"/>
    <property type="match status" value="1"/>
</dbReference>
<keyword evidence="13" id="KW-1185">Reference proteome</keyword>
<feature type="domain" description="Mur ligase central" evidence="11">
    <location>
        <begin position="113"/>
        <end position="315"/>
    </location>
</feature>
<gene>
    <name evidence="7" type="primary">murE</name>
    <name evidence="12" type="ORF">DFP88_104287</name>
</gene>
<comment type="pathway">
    <text evidence="7 8">Cell wall biogenesis; peptidoglycan biosynthesis.</text>
</comment>
<dbReference type="UniPathway" id="UPA00219"/>
<evidence type="ECO:0000313" key="12">
    <source>
        <dbReference type="EMBL" id="PYE82530.1"/>
    </source>
</evidence>
<dbReference type="NCBIfam" id="NF001126">
    <property type="entry name" value="PRK00139.1-4"/>
    <property type="match status" value="1"/>
</dbReference>
<feature type="binding site" evidence="7">
    <location>
        <position position="30"/>
    </location>
    <ligand>
        <name>UDP-N-acetyl-alpha-D-muramoyl-L-alanyl-D-glutamate</name>
        <dbReference type="ChEBI" id="CHEBI:83900"/>
    </ligand>
</feature>
<dbReference type="InterPro" id="IPR004101">
    <property type="entry name" value="Mur_ligase_C"/>
</dbReference>
<name>A0A318SUQ0_9RHOB</name>
<dbReference type="GO" id="GO:0051301">
    <property type="term" value="P:cell division"/>
    <property type="evidence" value="ECO:0007669"/>
    <property type="project" value="UniProtKB-KW"/>
</dbReference>
<dbReference type="PANTHER" id="PTHR23135:SF4">
    <property type="entry name" value="UDP-N-ACETYLMURAMOYL-L-ALANYL-D-GLUTAMATE--2,6-DIAMINOPIMELATE LIGASE MURE HOMOLOG, CHLOROPLASTIC"/>
    <property type="match status" value="1"/>
</dbReference>
<feature type="binding site" evidence="7">
    <location>
        <begin position="115"/>
        <end position="121"/>
    </location>
    <ligand>
        <name>ATP</name>
        <dbReference type="ChEBI" id="CHEBI:30616"/>
    </ligand>
</feature>
<feature type="binding site" evidence="7">
    <location>
        <position position="388"/>
    </location>
    <ligand>
        <name>meso-2,6-diaminopimelate</name>
        <dbReference type="ChEBI" id="CHEBI:57791"/>
    </ligand>
</feature>
<feature type="domain" description="Mur ligase C-terminal" evidence="10">
    <location>
        <begin position="338"/>
        <end position="468"/>
    </location>
</feature>
<evidence type="ECO:0000259" key="11">
    <source>
        <dbReference type="Pfam" id="PF08245"/>
    </source>
</evidence>
<comment type="caution">
    <text evidence="7">Lacks conserved residue(s) required for the propagation of feature annotation.</text>
</comment>
<feature type="binding site" evidence="7">
    <location>
        <position position="466"/>
    </location>
    <ligand>
        <name>meso-2,6-diaminopimelate</name>
        <dbReference type="ChEBI" id="CHEBI:57791"/>
    </ligand>
</feature>
<comment type="subcellular location">
    <subcellularLocation>
        <location evidence="7 8">Cytoplasm</location>
    </subcellularLocation>
</comment>
<dbReference type="SUPFAM" id="SSF63418">
    <property type="entry name" value="MurE/MurF N-terminal domain"/>
    <property type="match status" value="1"/>
</dbReference>
<evidence type="ECO:0000256" key="4">
    <source>
        <dbReference type="ARBA" id="ARBA00022984"/>
    </source>
</evidence>
<dbReference type="GO" id="GO:0005524">
    <property type="term" value="F:ATP binding"/>
    <property type="evidence" value="ECO:0007669"/>
    <property type="project" value="UniProtKB-UniRule"/>
</dbReference>
<dbReference type="GO" id="GO:0009252">
    <property type="term" value="P:peptidoglycan biosynthetic process"/>
    <property type="evidence" value="ECO:0007669"/>
    <property type="project" value="UniProtKB-UniRule"/>
</dbReference>
<feature type="binding site" evidence="7">
    <location>
        <position position="183"/>
    </location>
    <ligand>
        <name>UDP-N-acetyl-alpha-D-muramoyl-L-alanyl-D-glutamate</name>
        <dbReference type="ChEBI" id="CHEBI:83900"/>
    </ligand>
</feature>
<evidence type="ECO:0000256" key="6">
    <source>
        <dbReference type="ARBA" id="ARBA00023316"/>
    </source>
</evidence>
<feature type="short sequence motif" description="Meso-diaminopimelate recognition motif" evidence="7">
    <location>
        <begin position="412"/>
        <end position="415"/>
    </location>
</feature>
<feature type="modified residue" description="N6-carboxylysine" evidence="7">
    <location>
        <position position="223"/>
    </location>
</feature>
<dbReference type="AlphaFoldDB" id="A0A318SUQ0"/>
<feature type="binding site" evidence="7">
    <location>
        <position position="189"/>
    </location>
    <ligand>
        <name>UDP-N-acetyl-alpha-D-muramoyl-L-alanyl-D-glutamate</name>
        <dbReference type="ChEBI" id="CHEBI:83900"/>
    </ligand>
</feature>
<dbReference type="InterPro" id="IPR035911">
    <property type="entry name" value="MurE/MurF_N"/>
</dbReference>
<evidence type="ECO:0000256" key="2">
    <source>
        <dbReference type="ARBA" id="ARBA00022618"/>
    </source>
</evidence>
<dbReference type="PANTHER" id="PTHR23135">
    <property type="entry name" value="MUR LIGASE FAMILY MEMBER"/>
    <property type="match status" value="1"/>
</dbReference>
<keyword evidence="7" id="KW-0460">Magnesium</keyword>
<comment type="caution">
    <text evidence="12">The sequence shown here is derived from an EMBL/GenBank/DDBJ whole genome shotgun (WGS) entry which is preliminary data.</text>
</comment>
<dbReference type="Gene3D" id="3.40.1390.10">
    <property type="entry name" value="MurE/MurF, N-terminal domain"/>
    <property type="match status" value="1"/>
</dbReference>
<feature type="domain" description="Mur ligase N-terminal catalytic" evidence="9">
    <location>
        <begin position="23"/>
        <end position="100"/>
    </location>
</feature>
<reference evidence="12 13" key="1">
    <citation type="submission" date="2018-06" db="EMBL/GenBank/DDBJ databases">
        <title>Genomic Encyclopedia of Type Strains, Phase III (KMG-III): the genomes of soil and plant-associated and newly described type strains.</title>
        <authorList>
            <person name="Whitman W."/>
        </authorList>
    </citation>
    <scope>NUCLEOTIDE SEQUENCE [LARGE SCALE GENOMIC DNA]</scope>
    <source>
        <strain evidence="12 13">CECT 9025</strain>
    </source>
</reference>
<keyword evidence="7 12" id="KW-0436">Ligase</keyword>
<keyword evidence="3 7" id="KW-0133">Cell shape</keyword>
<dbReference type="Pfam" id="PF02875">
    <property type="entry name" value="Mur_ligase_C"/>
    <property type="match status" value="1"/>
</dbReference>
<dbReference type="GO" id="GO:0005737">
    <property type="term" value="C:cytoplasm"/>
    <property type="evidence" value="ECO:0007669"/>
    <property type="project" value="UniProtKB-SubCell"/>
</dbReference>
<evidence type="ECO:0000256" key="7">
    <source>
        <dbReference type="HAMAP-Rule" id="MF_00208"/>
    </source>
</evidence>
<dbReference type="HAMAP" id="MF_00208">
    <property type="entry name" value="MurE"/>
    <property type="match status" value="1"/>
</dbReference>
<evidence type="ECO:0000256" key="1">
    <source>
        <dbReference type="ARBA" id="ARBA00005898"/>
    </source>
</evidence>
<dbReference type="SUPFAM" id="SSF53244">
    <property type="entry name" value="MurD-like peptide ligases, peptide-binding domain"/>
    <property type="match status" value="1"/>
</dbReference>
<dbReference type="GO" id="GO:0008765">
    <property type="term" value="F:UDP-N-acetylmuramoylalanyl-D-glutamate-2,6-diaminopimelate ligase activity"/>
    <property type="evidence" value="ECO:0007669"/>
    <property type="project" value="UniProtKB-UniRule"/>
</dbReference>
<keyword evidence="4 7" id="KW-0573">Peptidoglycan synthesis</keyword>
<dbReference type="OrthoDB" id="9800958at2"/>
<dbReference type="GO" id="GO:0008360">
    <property type="term" value="P:regulation of cell shape"/>
    <property type="evidence" value="ECO:0007669"/>
    <property type="project" value="UniProtKB-KW"/>
</dbReference>
<evidence type="ECO:0000259" key="9">
    <source>
        <dbReference type="Pfam" id="PF01225"/>
    </source>
</evidence>
<comment type="cofactor">
    <cofactor evidence="7">
        <name>Mg(2+)</name>
        <dbReference type="ChEBI" id="CHEBI:18420"/>
    </cofactor>
</comment>
<feature type="binding site" evidence="7">
    <location>
        <begin position="156"/>
        <end position="157"/>
    </location>
    <ligand>
        <name>UDP-N-acetyl-alpha-D-muramoyl-L-alanyl-D-glutamate</name>
        <dbReference type="ChEBI" id="CHEBI:83900"/>
    </ligand>
</feature>
<accession>A0A318SUQ0</accession>
<comment type="similarity">
    <text evidence="1 7">Belongs to the MurCDEF family. MurE subfamily.</text>
</comment>
<evidence type="ECO:0000256" key="8">
    <source>
        <dbReference type="RuleBase" id="RU004135"/>
    </source>
</evidence>
<organism evidence="12 13">
    <name type="scientific">Pseudoroseicyclus aestuarii</name>
    <dbReference type="NCBI Taxonomy" id="1795041"/>
    <lineage>
        <taxon>Bacteria</taxon>
        <taxon>Pseudomonadati</taxon>
        <taxon>Pseudomonadota</taxon>
        <taxon>Alphaproteobacteria</taxon>
        <taxon>Rhodobacterales</taxon>
        <taxon>Paracoccaceae</taxon>
        <taxon>Pseudoroseicyclus</taxon>
    </lineage>
</organism>
<dbReference type="InterPro" id="IPR036565">
    <property type="entry name" value="Mur-like_cat_sf"/>
</dbReference>
<evidence type="ECO:0000256" key="5">
    <source>
        <dbReference type="ARBA" id="ARBA00023306"/>
    </source>
</evidence>
<comment type="PTM">
    <text evidence="7">Carboxylation is probably crucial for Mg(2+) binding and, consequently, for the gamma-phosphate positioning of ATP.</text>
</comment>
<comment type="function">
    <text evidence="7">Catalyzes the addition of meso-diaminopimelic acid to the nucleotide precursor UDP-N-acetylmuramoyl-L-alanyl-D-glutamate (UMAG) in the biosynthesis of bacterial cell-wall peptidoglycan.</text>
</comment>
<keyword evidence="5 7" id="KW-0131">Cell cycle</keyword>
<dbReference type="InterPro" id="IPR013221">
    <property type="entry name" value="Mur_ligase_cen"/>
</dbReference>
<dbReference type="InterPro" id="IPR005761">
    <property type="entry name" value="UDP-N-AcMur-Glu-dNH2Pim_ligase"/>
</dbReference>
<dbReference type="InterPro" id="IPR000713">
    <property type="entry name" value="Mur_ligase_N"/>
</dbReference>
<evidence type="ECO:0000256" key="3">
    <source>
        <dbReference type="ARBA" id="ARBA00022960"/>
    </source>
</evidence>
<protein>
    <recommendedName>
        <fullName evidence="7">UDP-N-acetylmuramoyl-L-alanyl-D-glutamate--2,6-diaminopimelate ligase</fullName>
        <ecNumber evidence="7">6.3.2.13</ecNumber>
    </recommendedName>
    <alternativeName>
        <fullName evidence="7">Meso-A2pm-adding enzyme</fullName>
    </alternativeName>
    <alternativeName>
        <fullName evidence="7">Meso-diaminopimelate-adding enzyme</fullName>
    </alternativeName>
    <alternativeName>
        <fullName evidence="7">UDP-MurNAc-L-Ala-D-Glu:meso-diaminopimelate ligase</fullName>
    </alternativeName>
    <alternativeName>
        <fullName evidence="7">UDP-MurNAc-tripeptide synthetase</fullName>
    </alternativeName>
    <alternativeName>
        <fullName evidence="7">UDP-N-acetylmuramyl-tripeptide synthetase</fullName>
    </alternativeName>
</protein>
<dbReference type="Proteomes" id="UP000248311">
    <property type="component" value="Unassembled WGS sequence"/>
</dbReference>
<dbReference type="NCBIfam" id="TIGR01085">
    <property type="entry name" value="murE"/>
    <property type="match status" value="1"/>
</dbReference>
<dbReference type="EC" id="6.3.2.13" evidence="7"/>
<dbReference type="InterPro" id="IPR036615">
    <property type="entry name" value="Mur_ligase_C_dom_sf"/>
</dbReference>
<evidence type="ECO:0000313" key="13">
    <source>
        <dbReference type="Proteomes" id="UP000248311"/>
    </source>
</evidence>
<feature type="binding site" evidence="7">
    <location>
        <begin position="412"/>
        <end position="415"/>
    </location>
    <ligand>
        <name>meso-2,6-diaminopimelate</name>
        <dbReference type="ChEBI" id="CHEBI:57791"/>
    </ligand>
</feature>
<feature type="binding site" evidence="7">
    <location>
        <position position="191"/>
    </location>
    <ligand>
        <name>UDP-N-acetyl-alpha-D-muramoyl-L-alanyl-D-glutamate</name>
        <dbReference type="ChEBI" id="CHEBI:83900"/>
    </ligand>
</feature>
<dbReference type="NCBIfam" id="NF001124">
    <property type="entry name" value="PRK00139.1-2"/>
    <property type="match status" value="1"/>
</dbReference>
<dbReference type="Gene3D" id="3.40.1190.10">
    <property type="entry name" value="Mur-like, catalytic domain"/>
    <property type="match status" value="1"/>
</dbReference>
<dbReference type="GO" id="GO:0071555">
    <property type="term" value="P:cell wall organization"/>
    <property type="evidence" value="ECO:0007669"/>
    <property type="project" value="UniProtKB-KW"/>
</dbReference>
<keyword evidence="7" id="KW-0067">ATP-binding</keyword>
<dbReference type="Gene3D" id="3.90.190.20">
    <property type="entry name" value="Mur ligase, C-terminal domain"/>
    <property type="match status" value="1"/>
</dbReference>
<proteinExistence type="inferred from homology"/>
<evidence type="ECO:0000259" key="10">
    <source>
        <dbReference type="Pfam" id="PF02875"/>
    </source>
</evidence>
<comment type="catalytic activity">
    <reaction evidence="7">
        <text>UDP-N-acetyl-alpha-D-muramoyl-L-alanyl-D-glutamate + meso-2,6-diaminopimelate + ATP = UDP-N-acetyl-alpha-D-muramoyl-L-alanyl-gamma-D-glutamyl-meso-2,6-diaminopimelate + ADP + phosphate + H(+)</text>
        <dbReference type="Rhea" id="RHEA:23676"/>
        <dbReference type="ChEBI" id="CHEBI:15378"/>
        <dbReference type="ChEBI" id="CHEBI:30616"/>
        <dbReference type="ChEBI" id="CHEBI:43474"/>
        <dbReference type="ChEBI" id="CHEBI:57791"/>
        <dbReference type="ChEBI" id="CHEBI:83900"/>
        <dbReference type="ChEBI" id="CHEBI:83905"/>
        <dbReference type="ChEBI" id="CHEBI:456216"/>
        <dbReference type="EC" id="6.3.2.13"/>
    </reaction>
</comment>
<feature type="binding site" evidence="7">
    <location>
        <position position="470"/>
    </location>
    <ligand>
        <name>meso-2,6-diaminopimelate</name>
        <dbReference type="ChEBI" id="CHEBI:57791"/>
    </ligand>
</feature>
<sequence>MNAKRVSLAELGLTAQGGRDARITGLSVDSRDVREGHLFAALPGVQAHGASYIEAALERGAVAILTDAEGARIAAQALERGEAALVLAEAPREALAHAAALWSGPQPATMVAVTGTNGKTSVATFARQIWEHLGRMAVNLGTTGVEGAWTHPLAHTTPEPVTLHRVLAEAARAGVTHAAMEASSHGLDQHRLDGVWLSAAGFTNLTQDHLDYHDSLDAYFAAKAQLFGRVLPEEGVAVVNLDDPRGAEVLAMAEARGQEVIGVGRAEGARLRLEAQRFDSTGQELRFSWQGHPQMTRLDLVGGFQAENVLMAAGLVIAAGEDPADVFATLPELRGVRGRMQLAAQRQNGAAVFVDYAHTPGAIETALKALRPHVMGRIVAVVGAGGDRDRGKRPLMGAAAAAHADAVIVTDDNPRSEEPSAIRAAVLQGAREAGGTEAVTEVGDRAEAILRGVDALGPGDALLVCGKGHETGQVVAGAVLPFDDAEQASVAVAALEGRA</sequence>
<dbReference type="GO" id="GO:0000287">
    <property type="term" value="F:magnesium ion binding"/>
    <property type="evidence" value="ECO:0007669"/>
    <property type="project" value="UniProtKB-UniRule"/>
</dbReference>
<dbReference type="RefSeq" id="WP_110815186.1">
    <property type="nucleotide sequence ID" value="NZ_QJTE01000004.1"/>
</dbReference>
<dbReference type="SUPFAM" id="SSF53623">
    <property type="entry name" value="MurD-like peptide ligases, catalytic domain"/>
    <property type="match status" value="1"/>
</dbReference>